<evidence type="ECO:0008006" key="3">
    <source>
        <dbReference type="Google" id="ProtNLM"/>
    </source>
</evidence>
<gene>
    <name evidence="1" type="ORF">SAMN02745119_02780</name>
</gene>
<name>A0A1T4RBL3_9BACT</name>
<dbReference type="AlphaFoldDB" id="A0A1T4RBL3"/>
<organism evidence="1 2">
    <name type="scientific">Trichlorobacter thiogenes</name>
    <dbReference type="NCBI Taxonomy" id="115783"/>
    <lineage>
        <taxon>Bacteria</taxon>
        <taxon>Pseudomonadati</taxon>
        <taxon>Thermodesulfobacteriota</taxon>
        <taxon>Desulfuromonadia</taxon>
        <taxon>Geobacterales</taxon>
        <taxon>Geobacteraceae</taxon>
        <taxon>Trichlorobacter</taxon>
    </lineage>
</organism>
<protein>
    <recommendedName>
        <fullName evidence="3">DUF3631 domain-containing protein</fullName>
    </recommendedName>
</protein>
<reference evidence="2" key="1">
    <citation type="submission" date="2017-02" db="EMBL/GenBank/DDBJ databases">
        <authorList>
            <person name="Varghese N."/>
            <person name="Submissions S."/>
        </authorList>
    </citation>
    <scope>NUCLEOTIDE SEQUENCE [LARGE SCALE GENOMIC DNA]</scope>
    <source>
        <strain evidence="2">ATCC BAA-34</strain>
    </source>
</reference>
<dbReference type="RefSeq" id="WP_078791009.1">
    <property type="nucleotide sequence ID" value="NZ_FUWR01000019.1"/>
</dbReference>
<evidence type="ECO:0000313" key="2">
    <source>
        <dbReference type="Proteomes" id="UP000190102"/>
    </source>
</evidence>
<evidence type="ECO:0000313" key="1">
    <source>
        <dbReference type="EMBL" id="SKA13297.1"/>
    </source>
</evidence>
<dbReference type="STRING" id="115783.SAMN02745119_02780"/>
<proteinExistence type="predicted"/>
<keyword evidence="2" id="KW-1185">Reference proteome</keyword>
<dbReference type="Proteomes" id="UP000190102">
    <property type="component" value="Unassembled WGS sequence"/>
</dbReference>
<dbReference type="EMBL" id="FUWR01000019">
    <property type="protein sequence ID" value="SKA13297.1"/>
    <property type="molecule type" value="Genomic_DNA"/>
</dbReference>
<dbReference type="OrthoDB" id="5493647at2"/>
<sequence length="503" mass="57755">MSNTEFPCAYLEGMIDVCEGEDGQLVFLLLRDGQLVVEESIKVNGVVLVPPPPSKLPFTIPRLVEVLKYYEQDDMHLYDDLLAYLKRFSALDDLQWSVVAHFVFLTYLHDHHDIDYCPYLLFYAVPERGKSRTGKSVACVAFRGMHIVELREALIFRYSDNIRGTLFFDIMDISKKAEQGGCSDLLLYRAEKGAKSARVLHAERGPFHDTTYFDIYGPTIIASNEQVHKILNTRCLPIDMPNLPGDYQNPRPELGLELKERLTAWRARNLNINLPQFPQVSGISGRLWDITKPMLQMNALVNPQARDLLITAILEISEKRTESKQDTTEGRLVAAIKELTEEKGCEDYLRWTIRTFEISNKYYEHRPDDKRFPVSWFGKKLASMSIKQRNVNGRSEMVFTAEEYERLLEQYGFTGRGNGEGKAPSIVPLPEKEVEKQLVIEDVEEGRGKSGYDGSRRKFSCPEETEIYFERLQIMMIDGGCSRQEAENGAWEAVLQWREDHAV</sequence>
<accession>A0A1T4RBL3</accession>